<dbReference type="AlphaFoldDB" id="A0A4V5NV37"/>
<accession>A0A4V5NV37</accession>
<dbReference type="NCBIfam" id="TIGR01730">
    <property type="entry name" value="RND_mfp"/>
    <property type="match status" value="1"/>
</dbReference>
<proteinExistence type="inferred from homology"/>
<name>A0A4V5NV37_9GAMM</name>
<dbReference type="OrthoDB" id="1185083at2"/>
<dbReference type="Gene3D" id="2.40.420.20">
    <property type="match status" value="1"/>
</dbReference>
<dbReference type="EMBL" id="SWCI01000005">
    <property type="protein sequence ID" value="TKB48954.1"/>
    <property type="molecule type" value="Genomic_DNA"/>
</dbReference>
<comment type="similarity">
    <text evidence="1">Belongs to the membrane fusion protein (MFP) (TC 8.A.1) family.</text>
</comment>
<feature type="domain" description="Multidrug resistance protein MdtA-like barrel-sandwich hybrid" evidence="3">
    <location>
        <begin position="69"/>
        <end position="186"/>
    </location>
</feature>
<comment type="caution">
    <text evidence="4">The sequence shown here is derived from an EMBL/GenBank/DDBJ whole genome shotgun (WGS) entry which is preliminary data.</text>
</comment>
<feature type="chain" id="PRO_5020775119" evidence="2">
    <location>
        <begin position="31"/>
        <end position="355"/>
    </location>
</feature>
<keyword evidence="2" id="KW-0732">Signal</keyword>
<evidence type="ECO:0000313" key="5">
    <source>
        <dbReference type="Proteomes" id="UP000305674"/>
    </source>
</evidence>
<evidence type="ECO:0000259" key="3">
    <source>
        <dbReference type="Pfam" id="PF25917"/>
    </source>
</evidence>
<evidence type="ECO:0000256" key="1">
    <source>
        <dbReference type="ARBA" id="ARBA00009477"/>
    </source>
</evidence>
<evidence type="ECO:0000256" key="2">
    <source>
        <dbReference type="SAM" id="SignalP"/>
    </source>
</evidence>
<dbReference type="InterPro" id="IPR006143">
    <property type="entry name" value="RND_pump_MFP"/>
</dbReference>
<organism evidence="4 5">
    <name type="scientific">Ferrimonas sediminicola</name>
    <dbReference type="NCBI Taxonomy" id="2569538"/>
    <lineage>
        <taxon>Bacteria</taxon>
        <taxon>Pseudomonadati</taxon>
        <taxon>Pseudomonadota</taxon>
        <taxon>Gammaproteobacteria</taxon>
        <taxon>Alteromonadales</taxon>
        <taxon>Ferrimonadaceae</taxon>
        <taxon>Ferrimonas</taxon>
    </lineage>
</organism>
<dbReference type="GO" id="GO:1990281">
    <property type="term" value="C:efflux pump complex"/>
    <property type="evidence" value="ECO:0007669"/>
    <property type="project" value="TreeGrafter"/>
</dbReference>
<dbReference type="Gene3D" id="1.10.287.470">
    <property type="entry name" value="Helix hairpin bin"/>
    <property type="match status" value="1"/>
</dbReference>
<protein>
    <submittedName>
        <fullName evidence="4">Efflux RND transporter periplasmic adaptor subunit</fullName>
    </submittedName>
</protein>
<sequence>MLNTSVTSTIFSRSKQILLMTIVMAWSAVAQSQTATESVQPVKAMVVGNQQQLPPFAAEVSATQHAAMAFRISGELRGLYVRMGQFARQGQLLAELDPTDYELAVQARQAELDLAAIRSERDAKLFERKLISEDQFDRSKTDLQVARARLAQAQTDLNDTRLRAPFDGYVALTHARAGEVMAANQMVMQLENNDQVDISFNLPVQYGAEMLEAGTLAATVSFTGRPGRYLGARVKEFASQPDPDTNSYRVTLSLPRPPKVNALTGMNAWVELSTLNQQMQPVSLPKDAVVKYQGDNPVVWRIEPETQTLSEVEVVLDEQGQVVSGLNRGDRIVAAGASRLMQGQKVRVWERERGI</sequence>
<dbReference type="Pfam" id="PF25917">
    <property type="entry name" value="BSH_RND"/>
    <property type="match status" value="1"/>
</dbReference>
<dbReference type="GO" id="GO:0015562">
    <property type="term" value="F:efflux transmembrane transporter activity"/>
    <property type="evidence" value="ECO:0007669"/>
    <property type="project" value="TreeGrafter"/>
</dbReference>
<dbReference type="Proteomes" id="UP000305674">
    <property type="component" value="Unassembled WGS sequence"/>
</dbReference>
<feature type="signal peptide" evidence="2">
    <location>
        <begin position="1"/>
        <end position="30"/>
    </location>
</feature>
<dbReference type="Gene3D" id="2.40.30.170">
    <property type="match status" value="1"/>
</dbReference>
<keyword evidence="5" id="KW-1185">Reference proteome</keyword>
<dbReference type="SUPFAM" id="SSF111369">
    <property type="entry name" value="HlyD-like secretion proteins"/>
    <property type="match status" value="1"/>
</dbReference>
<dbReference type="PANTHER" id="PTHR30469">
    <property type="entry name" value="MULTIDRUG RESISTANCE PROTEIN MDTA"/>
    <property type="match status" value="1"/>
</dbReference>
<dbReference type="Gene3D" id="2.40.50.100">
    <property type="match status" value="1"/>
</dbReference>
<evidence type="ECO:0000313" key="4">
    <source>
        <dbReference type="EMBL" id="TKB48954.1"/>
    </source>
</evidence>
<gene>
    <name evidence="4" type="ORF">FCL40_09960</name>
</gene>
<reference evidence="4 5" key="1">
    <citation type="submission" date="2019-04" db="EMBL/GenBank/DDBJ databases">
        <authorList>
            <person name="Hwang J.C."/>
        </authorList>
    </citation>
    <scope>NUCLEOTIDE SEQUENCE [LARGE SCALE GENOMIC DNA]</scope>
    <source>
        <strain evidence="4 5">IMCC35001</strain>
    </source>
</reference>
<dbReference type="InterPro" id="IPR058625">
    <property type="entry name" value="MdtA-like_BSH"/>
</dbReference>
<dbReference type="PANTHER" id="PTHR30469:SF20">
    <property type="entry name" value="EFFLUX RND TRANSPORTER PERIPLASMIC ADAPTOR SUBUNIT"/>
    <property type="match status" value="1"/>
</dbReference>